<dbReference type="SUPFAM" id="SSF56672">
    <property type="entry name" value="DNA/RNA polymerases"/>
    <property type="match status" value="1"/>
</dbReference>
<dbReference type="Proteomes" id="UP001180020">
    <property type="component" value="Unassembled WGS sequence"/>
</dbReference>
<dbReference type="PANTHER" id="PTHR33116:SF78">
    <property type="entry name" value="OS12G0587133 PROTEIN"/>
    <property type="match status" value="1"/>
</dbReference>
<dbReference type="InterPro" id="IPR000477">
    <property type="entry name" value="RT_dom"/>
</dbReference>
<dbReference type="EMBL" id="JAUJYO010000001">
    <property type="protein sequence ID" value="KAK1326980.1"/>
    <property type="molecule type" value="Genomic_DNA"/>
</dbReference>
<comment type="caution">
    <text evidence="2">The sequence shown here is derived from an EMBL/GenBank/DDBJ whole genome shotgun (WGS) entry which is preliminary data.</text>
</comment>
<reference evidence="2" key="1">
    <citation type="journal article" date="2023" name="Nat. Commun.">
        <title>Diploid and tetraploid genomes of Acorus and the evolution of monocots.</title>
        <authorList>
            <person name="Ma L."/>
            <person name="Liu K.W."/>
            <person name="Li Z."/>
            <person name="Hsiao Y.Y."/>
            <person name="Qi Y."/>
            <person name="Fu T."/>
            <person name="Tang G.D."/>
            <person name="Zhang D."/>
            <person name="Sun W.H."/>
            <person name="Liu D.K."/>
            <person name="Li Y."/>
            <person name="Chen G.Z."/>
            <person name="Liu X.D."/>
            <person name="Liao X.Y."/>
            <person name="Jiang Y.T."/>
            <person name="Yu X."/>
            <person name="Hao Y."/>
            <person name="Huang J."/>
            <person name="Zhao X.W."/>
            <person name="Ke S."/>
            <person name="Chen Y.Y."/>
            <person name="Wu W.L."/>
            <person name="Hsu J.L."/>
            <person name="Lin Y.F."/>
            <person name="Huang M.D."/>
            <person name="Li C.Y."/>
            <person name="Huang L."/>
            <person name="Wang Z.W."/>
            <person name="Zhao X."/>
            <person name="Zhong W.Y."/>
            <person name="Peng D.H."/>
            <person name="Ahmad S."/>
            <person name="Lan S."/>
            <person name="Zhang J.S."/>
            <person name="Tsai W.C."/>
            <person name="Van de Peer Y."/>
            <person name="Liu Z.J."/>
        </authorList>
    </citation>
    <scope>NUCLEOTIDE SEQUENCE</scope>
    <source>
        <strain evidence="2">CP</strain>
    </source>
</reference>
<name>A0AAV9FM89_ACOCL</name>
<dbReference type="InterPro" id="IPR043502">
    <property type="entry name" value="DNA/RNA_pol_sf"/>
</dbReference>
<dbReference type="PANTHER" id="PTHR33116">
    <property type="entry name" value="REVERSE TRANSCRIPTASE ZINC-BINDING DOMAIN-CONTAINING PROTEIN-RELATED-RELATED"/>
    <property type="match status" value="1"/>
</dbReference>
<feature type="domain" description="Reverse transcriptase" evidence="1">
    <location>
        <begin position="438"/>
        <end position="554"/>
    </location>
</feature>
<protein>
    <recommendedName>
        <fullName evidence="1">Reverse transcriptase domain-containing protein</fullName>
    </recommendedName>
</protein>
<organism evidence="2 3">
    <name type="scientific">Acorus calamus</name>
    <name type="common">Sweet flag</name>
    <dbReference type="NCBI Taxonomy" id="4465"/>
    <lineage>
        <taxon>Eukaryota</taxon>
        <taxon>Viridiplantae</taxon>
        <taxon>Streptophyta</taxon>
        <taxon>Embryophyta</taxon>
        <taxon>Tracheophyta</taxon>
        <taxon>Spermatophyta</taxon>
        <taxon>Magnoliopsida</taxon>
        <taxon>Liliopsida</taxon>
        <taxon>Acoraceae</taxon>
        <taxon>Acorus</taxon>
    </lineage>
</organism>
<dbReference type="CDD" id="cd01650">
    <property type="entry name" value="RT_nLTR_like"/>
    <property type="match status" value="1"/>
</dbReference>
<evidence type="ECO:0000313" key="2">
    <source>
        <dbReference type="EMBL" id="KAK1326980.1"/>
    </source>
</evidence>
<keyword evidence="3" id="KW-1185">Reference proteome</keyword>
<proteinExistence type="predicted"/>
<gene>
    <name evidence="2" type="ORF">QJS10_CPA01g01725</name>
</gene>
<evidence type="ECO:0000313" key="3">
    <source>
        <dbReference type="Proteomes" id="UP001180020"/>
    </source>
</evidence>
<reference evidence="2" key="2">
    <citation type="submission" date="2023-06" db="EMBL/GenBank/DDBJ databases">
        <authorList>
            <person name="Ma L."/>
            <person name="Liu K.-W."/>
            <person name="Li Z."/>
            <person name="Hsiao Y.-Y."/>
            <person name="Qi Y."/>
            <person name="Fu T."/>
            <person name="Tang G."/>
            <person name="Zhang D."/>
            <person name="Sun W.-H."/>
            <person name="Liu D.-K."/>
            <person name="Li Y."/>
            <person name="Chen G.-Z."/>
            <person name="Liu X.-D."/>
            <person name="Liao X.-Y."/>
            <person name="Jiang Y.-T."/>
            <person name="Yu X."/>
            <person name="Hao Y."/>
            <person name="Huang J."/>
            <person name="Zhao X.-W."/>
            <person name="Ke S."/>
            <person name="Chen Y.-Y."/>
            <person name="Wu W.-L."/>
            <person name="Hsu J.-L."/>
            <person name="Lin Y.-F."/>
            <person name="Huang M.-D."/>
            <person name="Li C.-Y."/>
            <person name="Huang L."/>
            <person name="Wang Z.-W."/>
            <person name="Zhao X."/>
            <person name="Zhong W.-Y."/>
            <person name="Peng D.-H."/>
            <person name="Ahmad S."/>
            <person name="Lan S."/>
            <person name="Zhang J.-S."/>
            <person name="Tsai W.-C."/>
            <person name="Van De Peer Y."/>
            <person name="Liu Z.-J."/>
        </authorList>
    </citation>
    <scope>NUCLEOTIDE SEQUENCE</scope>
    <source>
        <strain evidence="2">CP</strain>
        <tissue evidence="2">Leaves</tissue>
    </source>
</reference>
<accession>A0AAV9FM89</accession>
<evidence type="ECO:0000259" key="1">
    <source>
        <dbReference type="Pfam" id="PF00078"/>
    </source>
</evidence>
<dbReference type="AlphaFoldDB" id="A0AAV9FM89"/>
<sequence length="670" mass="76487">MTPLKKAAIKDVVMTNGVQLVSIQETKMEKITPADLRILGTGKLNDFVVKPSTGPLGGILMMWDGAVWNKINSAIGEFSVAVVLEDCASGWRWLWTGVYGPQEDTVRVGLLEELSGYKSREVVEASWNEPVLGLRGAKKLAFKLKRLKVTLKKWGLDQKLMRRQKKAEIEQELGMLDGWEELAPLSEEDRKRRSLLKEDWRSILRMEEAEWHQRSREIWLKEDDDNTKFFHKAACQRHRVNKISQLLVEGQLVEDPGRIEESLVQHFTEAFQKWRRWVPEWFDENIGRVPDRYWHCLEAPFTEEEVQRAIFGTEADKAPGPDGFGFRFYQTFWLLVKPDVMEVFSEFFSGSTGVGCLNATFIALVPKKEVALEVGDFRLISLVNGSLKMITKVLANRLKVVLEHMIEKNQTAFNPGRLLQDGFMAVQECVSAVHRDKRQGGLRQGDPLSPLLFVIVTNVFSRMLKLAEEDGWFKASDVLKEYADDTIILCEAEESSIEGVMLICKCFELLSGLKVNFGKSAILGINVERHVIQGFAQILNCQTQEFPVRYLGLPLHVGRFTKVEWLPLIERFERRLEGWKSKLLSYGGRLVLHQAILSNLPIFFLSIFKVPKGILSSIDGIRKRFLWNGAGGDRKKTHLVKWELVCSRKRLGGAGIIDLEGMNKALNKWK</sequence>
<dbReference type="Pfam" id="PF00078">
    <property type="entry name" value="RVT_1"/>
    <property type="match status" value="1"/>
</dbReference>